<evidence type="ECO:0000313" key="6">
    <source>
        <dbReference type="EMBL" id="MEI5617518.1"/>
    </source>
</evidence>
<dbReference type="EMBL" id="JBBAYM010000721">
    <property type="protein sequence ID" value="MEI5617518.1"/>
    <property type="molecule type" value="Genomic_DNA"/>
</dbReference>
<organism evidence="6 7">
    <name type="scientific">Streptomyces brasiliscabiei</name>
    <dbReference type="NCBI Taxonomy" id="2736302"/>
    <lineage>
        <taxon>Bacteria</taxon>
        <taxon>Bacillati</taxon>
        <taxon>Actinomycetota</taxon>
        <taxon>Actinomycetes</taxon>
        <taxon>Kitasatosporales</taxon>
        <taxon>Streptomycetaceae</taxon>
        <taxon>Streptomyces</taxon>
    </lineage>
</organism>
<evidence type="ECO:0000313" key="7">
    <source>
        <dbReference type="Proteomes" id="UP001365781"/>
    </source>
</evidence>
<protein>
    <submittedName>
        <fullName evidence="6">Sugar ABC transporter permease</fullName>
    </submittedName>
</protein>
<dbReference type="Proteomes" id="UP001365781">
    <property type="component" value="Unassembled WGS sequence"/>
</dbReference>
<comment type="subcellular location">
    <subcellularLocation>
        <location evidence="1">Membrane</location>
        <topology evidence="1">Multi-pass membrane protein</topology>
    </subcellularLocation>
</comment>
<evidence type="ECO:0000256" key="2">
    <source>
        <dbReference type="ARBA" id="ARBA00022692"/>
    </source>
</evidence>
<keyword evidence="2 5" id="KW-0812">Transmembrane</keyword>
<comment type="caution">
    <text evidence="6">The sequence shown here is derived from an EMBL/GenBank/DDBJ whole genome shotgun (WGS) entry which is preliminary data.</text>
</comment>
<evidence type="ECO:0000256" key="4">
    <source>
        <dbReference type="ARBA" id="ARBA00023136"/>
    </source>
</evidence>
<proteinExistence type="predicted"/>
<name>A0ABU8GWF5_9ACTN</name>
<keyword evidence="4 5" id="KW-0472">Membrane</keyword>
<feature type="non-terminal residue" evidence="6">
    <location>
        <position position="66"/>
    </location>
</feature>
<keyword evidence="3 5" id="KW-1133">Transmembrane helix</keyword>
<dbReference type="InterPro" id="IPR035906">
    <property type="entry name" value="MetI-like_sf"/>
</dbReference>
<gene>
    <name evidence="6" type="ORF">WB403_51385</name>
</gene>
<accession>A0ABU8GWF5</accession>
<reference evidence="6 7" key="1">
    <citation type="submission" date="2024-03" db="EMBL/GenBank/DDBJ databases">
        <title>First Report of Pectobacterium brasiliscabiei causing potato scab in china.</title>
        <authorList>
            <person name="Handique U."/>
        </authorList>
    </citation>
    <scope>NUCLEOTIDE SEQUENCE [LARGE SCALE GENOMIC DNA]</scope>
    <source>
        <strain evidence="6 7">ZRIMU1503</strain>
    </source>
</reference>
<evidence type="ECO:0000256" key="1">
    <source>
        <dbReference type="ARBA" id="ARBA00004141"/>
    </source>
</evidence>
<evidence type="ECO:0000256" key="3">
    <source>
        <dbReference type="ARBA" id="ARBA00022989"/>
    </source>
</evidence>
<dbReference type="SUPFAM" id="SSF161098">
    <property type="entry name" value="MetI-like"/>
    <property type="match status" value="1"/>
</dbReference>
<evidence type="ECO:0000256" key="5">
    <source>
        <dbReference type="SAM" id="Phobius"/>
    </source>
</evidence>
<sequence>MTIGLIFSQLFNYGLPQIGELLGIDWLSSNLLFQEKSVFWSVLFVALWQGLAMPVVILLSGLQSIP</sequence>
<feature type="transmembrane region" description="Helical" evidence="5">
    <location>
        <begin position="38"/>
        <end position="62"/>
    </location>
</feature>
<dbReference type="Gene3D" id="1.10.3720.10">
    <property type="entry name" value="MetI-like"/>
    <property type="match status" value="1"/>
</dbReference>
<keyword evidence="7" id="KW-1185">Reference proteome</keyword>